<organism evidence="2 3">
    <name type="scientific">Phaseolus angularis</name>
    <name type="common">Azuki bean</name>
    <name type="synonym">Vigna angularis</name>
    <dbReference type="NCBI Taxonomy" id="3914"/>
    <lineage>
        <taxon>Eukaryota</taxon>
        <taxon>Viridiplantae</taxon>
        <taxon>Streptophyta</taxon>
        <taxon>Embryophyta</taxon>
        <taxon>Tracheophyta</taxon>
        <taxon>Spermatophyta</taxon>
        <taxon>Magnoliopsida</taxon>
        <taxon>eudicotyledons</taxon>
        <taxon>Gunneridae</taxon>
        <taxon>Pentapetalae</taxon>
        <taxon>rosids</taxon>
        <taxon>fabids</taxon>
        <taxon>Fabales</taxon>
        <taxon>Fabaceae</taxon>
        <taxon>Papilionoideae</taxon>
        <taxon>50 kb inversion clade</taxon>
        <taxon>NPAAA clade</taxon>
        <taxon>indigoferoid/millettioid clade</taxon>
        <taxon>Phaseoleae</taxon>
        <taxon>Vigna</taxon>
    </lineage>
</organism>
<dbReference type="Proteomes" id="UP000053144">
    <property type="component" value="Chromosome 7"/>
</dbReference>
<evidence type="ECO:0000313" key="3">
    <source>
        <dbReference type="Proteomes" id="UP000053144"/>
    </source>
</evidence>
<dbReference type="Gramene" id="KOM48186">
    <property type="protein sequence ID" value="KOM48186"/>
    <property type="gene ID" value="LR48_Vigan07g189000"/>
</dbReference>
<sequence>MEIRSQLGQLWRKENWPSLSASYHSAQFLQKRDLCAFLLFLCTGDTEGSCSTLNDDRKSVKESRLWEPRGRNQNVLILISSFPVDMTNTSSLSKIAWTEEQAQASRAGAAEAPAMEEDDEDDDFEDVEEREEEDFDECMS</sequence>
<name>A0A0L9UZQ7_PHAAN</name>
<accession>A0A0L9UZQ7</accession>
<feature type="compositionally biased region" description="Low complexity" evidence="1">
    <location>
        <begin position="99"/>
        <end position="113"/>
    </location>
</feature>
<reference evidence="3" key="1">
    <citation type="journal article" date="2015" name="Proc. Natl. Acad. Sci. U.S.A.">
        <title>Genome sequencing of adzuki bean (Vigna angularis) provides insight into high starch and low fat accumulation and domestication.</title>
        <authorList>
            <person name="Yang K."/>
            <person name="Tian Z."/>
            <person name="Chen C."/>
            <person name="Luo L."/>
            <person name="Zhao B."/>
            <person name="Wang Z."/>
            <person name="Yu L."/>
            <person name="Li Y."/>
            <person name="Sun Y."/>
            <person name="Li W."/>
            <person name="Chen Y."/>
            <person name="Li Y."/>
            <person name="Zhang Y."/>
            <person name="Ai D."/>
            <person name="Zhao J."/>
            <person name="Shang C."/>
            <person name="Ma Y."/>
            <person name="Wu B."/>
            <person name="Wang M."/>
            <person name="Gao L."/>
            <person name="Sun D."/>
            <person name="Zhang P."/>
            <person name="Guo F."/>
            <person name="Wang W."/>
            <person name="Li Y."/>
            <person name="Wang J."/>
            <person name="Varshney R.K."/>
            <person name="Wang J."/>
            <person name="Ling H.Q."/>
            <person name="Wan P."/>
        </authorList>
    </citation>
    <scope>NUCLEOTIDE SEQUENCE</scope>
    <source>
        <strain evidence="3">cv. Jingnong 6</strain>
    </source>
</reference>
<evidence type="ECO:0000313" key="2">
    <source>
        <dbReference type="EMBL" id="KOM48186.1"/>
    </source>
</evidence>
<dbReference type="AlphaFoldDB" id="A0A0L9UZQ7"/>
<evidence type="ECO:0000256" key="1">
    <source>
        <dbReference type="SAM" id="MobiDB-lite"/>
    </source>
</evidence>
<gene>
    <name evidence="2" type="ORF">LR48_Vigan07g189000</name>
</gene>
<feature type="compositionally biased region" description="Acidic residues" evidence="1">
    <location>
        <begin position="114"/>
        <end position="140"/>
    </location>
</feature>
<protein>
    <submittedName>
        <fullName evidence="2">Uncharacterized protein</fullName>
    </submittedName>
</protein>
<feature type="region of interest" description="Disordered" evidence="1">
    <location>
        <begin position="97"/>
        <end position="140"/>
    </location>
</feature>
<proteinExistence type="predicted"/>
<dbReference type="EMBL" id="CM003377">
    <property type="protein sequence ID" value="KOM48186.1"/>
    <property type="molecule type" value="Genomic_DNA"/>
</dbReference>